<name>A0A3F3IHC0_SALER</name>
<keyword evidence="7" id="KW-0175">Coiled coil</keyword>
<dbReference type="Gene3D" id="1.10.287.460">
    <property type="entry name" value="Peptidyl-prolyl cis-trans isomerase, FKBP-type, N-terminal domain"/>
    <property type="match status" value="1"/>
</dbReference>
<dbReference type="Pfam" id="PF00254">
    <property type="entry name" value="FKBP_C"/>
    <property type="match status" value="1"/>
</dbReference>
<evidence type="ECO:0000256" key="4">
    <source>
        <dbReference type="ARBA" id="ARBA00023110"/>
    </source>
</evidence>
<evidence type="ECO:0000256" key="6">
    <source>
        <dbReference type="PROSITE-ProRule" id="PRU00277"/>
    </source>
</evidence>
<feature type="coiled-coil region" evidence="7">
    <location>
        <begin position="226"/>
        <end position="299"/>
    </location>
</feature>
<dbReference type="GO" id="GO:0003755">
    <property type="term" value="F:peptidyl-prolyl cis-trans isomerase activity"/>
    <property type="evidence" value="ECO:0007669"/>
    <property type="project" value="UniProtKB-KW"/>
</dbReference>
<dbReference type="InterPro" id="IPR036944">
    <property type="entry name" value="PPIase_FKBP_N_sf"/>
</dbReference>
<gene>
    <name evidence="10" type="ORF">BH006_06945</name>
</gene>
<dbReference type="Gene3D" id="3.10.50.40">
    <property type="match status" value="1"/>
</dbReference>
<evidence type="ECO:0000259" key="9">
    <source>
        <dbReference type="PROSITE" id="PS50059"/>
    </source>
</evidence>
<dbReference type="Pfam" id="PF01346">
    <property type="entry name" value="FKBP_N"/>
    <property type="match status" value="1"/>
</dbReference>
<proteinExistence type="inferred from homology"/>
<evidence type="ECO:0000313" key="10">
    <source>
        <dbReference type="EMBL" id="OEH95584.1"/>
    </source>
</evidence>
<dbReference type="EMBL" id="MJEL01000054">
    <property type="protein sequence ID" value="OEH95584.1"/>
    <property type="molecule type" value="Genomic_DNA"/>
</dbReference>
<keyword evidence="4 6" id="KW-0697">Rotamase</keyword>
<dbReference type="Proteomes" id="UP000852880">
    <property type="component" value="Unassembled WGS sequence"/>
</dbReference>
<comment type="function">
    <text evidence="2">PPIases accelerate the folding of proteins. It catalyzes the cis-trans isomerization of proline imidic peptide bonds in oligopeptides.</text>
</comment>
<feature type="domain" description="PPIase FKBP-type" evidence="9">
    <location>
        <begin position="433"/>
        <end position="519"/>
    </location>
</feature>
<protein>
    <recommendedName>
        <fullName evidence="6">peptidylprolyl isomerase</fullName>
        <ecNumber evidence="6">5.2.1.8</ecNumber>
    </recommendedName>
</protein>
<dbReference type="InterPro" id="IPR001179">
    <property type="entry name" value="PPIase_FKBP_dom"/>
</dbReference>
<accession>A0A3F3IHC0</accession>
<evidence type="ECO:0000256" key="8">
    <source>
        <dbReference type="SAM" id="SignalP"/>
    </source>
</evidence>
<evidence type="ECO:0000256" key="1">
    <source>
        <dbReference type="ARBA" id="ARBA00000971"/>
    </source>
</evidence>
<evidence type="ECO:0000256" key="7">
    <source>
        <dbReference type="SAM" id="Coils"/>
    </source>
</evidence>
<dbReference type="SUPFAM" id="SSF54534">
    <property type="entry name" value="FKBP-like"/>
    <property type="match status" value="1"/>
</dbReference>
<dbReference type="EC" id="5.2.1.8" evidence="6"/>
<keyword evidence="8" id="KW-0732">Signal</keyword>
<dbReference type="PANTHER" id="PTHR43811:SF19">
    <property type="entry name" value="39 KDA FK506-BINDING NUCLEAR PROTEIN"/>
    <property type="match status" value="1"/>
</dbReference>
<dbReference type="AlphaFoldDB" id="A0A3F3IHC0"/>
<dbReference type="InterPro" id="IPR046357">
    <property type="entry name" value="PPIase_dom_sf"/>
</dbReference>
<dbReference type="PROSITE" id="PS50059">
    <property type="entry name" value="FKBP_PPIASE"/>
    <property type="match status" value="1"/>
</dbReference>
<dbReference type="RefSeq" id="WP_069721870.1">
    <property type="nucleotide sequence ID" value="NZ_MJEL01000054.1"/>
</dbReference>
<dbReference type="GO" id="GO:0006457">
    <property type="term" value="P:protein folding"/>
    <property type="evidence" value="ECO:0007669"/>
    <property type="project" value="InterPro"/>
</dbReference>
<evidence type="ECO:0000256" key="5">
    <source>
        <dbReference type="ARBA" id="ARBA00023235"/>
    </source>
</evidence>
<comment type="similarity">
    <text evidence="3">Belongs to the FKBP-type PPIase family.</text>
</comment>
<evidence type="ECO:0000256" key="3">
    <source>
        <dbReference type="ARBA" id="ARBA00006577"/>
    </source>
</evidence>
<dbReference type="PANTHER" id="PTHR43811">
    <property type="entry name" value="FKBP-TYPE PEPTIDYL-PROLYL CIS-TRANS ISOMERASE FKPA"/>
    <property type="match status" value="1"/>
</dbReference>
<feature type="signal peptide" evidence="8">
    <location>
        <begin position="1"/>
        <end position="21"/>
    </location>
</feature>
<evidence type="ECO:0000256" key="2">
    <source>
        <dbReference type="ARBA" id="ARBA00002388"/>
    </source>
</evidence>
<comment type="caution">
    <text evidence="10">The sequence shown here is derived from an EMBL/GenBank/DDBJ whole genome shotgun (WGS) entry which is preliminary data.</text>
</comment>
<feature type="coiled-coil region" evidence="7">
    <location>
        <begin position="81"/>
        <end position="183"/>
    </location>
</feature>
<feature type="chain" id="PRO_5017580964" description="peptidylprolyl isomerase" evidence="8">
    <location>
        <begin position="22"/>
        <end position="519"/>
    </location>
</feature>
<keyword evidence="5 6" id="KW-0413">Isomerase</keyword>
<organism evidence="10">
    <name type="scientific">Salmonella enterica</name>
    <name type="common">Salmonella choleraesuis</name>
    <dbReference type="NCBI Taxonomy" id="28901"/>
    <lineage>
        <taxon>Bacteria</taxon>
        <taxon>Pseudomonadati</taxon>
        <taxon>Pseudomonadota</taxon>
        <taxon>Gammaproteobacteria</taxon>
        <taxon>Enterobacterales</taxon>
        <taxon>Enterobacteriaceae</taxon>
        <taxon>Salmonella</taxon>
    </lineage>
</organism>
<sequence length="519" mass="58155">MIFFRERAGAVFLLFCLSVMSAGSSRQGYAQVPEDLLVGFSSSGEVPADIFLEAEENEKPWLKRPAPRQPVRPHPAENAVAGELKRQIQQLKQKNAGLEKEKQIWQAQKEGDDVRIAGLEKTLEEVRQQYEKALQVQNTSRDPGLVRELAVTRQEIKQLRQAQAQTKSELEKAREQLRVVDEQNRTIRTLTSSLAESRQTLQTFRRQTDTLTGDLKLLREQSAQQETQAAAELKRKQDELATLRQQLAAESEKSRQAEQVLQTLKTENQSREQAARAASENAASQIATLTEQLKAAQKKQVEAQPVKPGSRVQKMAYANGVAFANTLVRTMRLQKELGVDLPQEMILAGFNDAFQRRVQLDTTTMTTLAEALDKELNTRIADRQAREKSAREKQSLTGEKFYRQYAQKKSVRKLHDTLYDIKESGKGAVLMASDQVDILLTGRLPDGTIFDDSGAKNKIQRVRLDSLLPALTEVLTKLRPGGHMEVVLPPSRAFGEEGVPGLIPGNATLVFDIKVLKKV</sequence>
<reference evidence="10" key="1">
    <citation type="submission" date="2016-09" db="EMBL/GenBank/DDBJ databases">
        <title>Whole Genome Sequencing of Salmonella enterica subsp. enterica serovar Nottingham.</title>
        <authorList>
            <person name="Zheng J."/>
            <person name="Wang H."/>
        </authorList>
    </citation>
    <scope>NUCLEOTIDE SEQUENCE [LARGE SCALE GENOMIC DNA]</scope>
    <source>
        <strain evidence="10">CFSAN055411</strain>
    </source>
</reference>
<dbReference type="InterPro" id="IPR000774">
    <property type="entry name" value="PPIase_FKBP_N"/>
</dbReference>
<comment type="catalytic activity">
    <reaction evidence="1 6">
        <text>[protein]-peptidylproline (omega=180) = [protein]-peptidylproline (omega=0)</text>
        <dbReference type="Rhea" id="RHEA:16237"/>
        <dbReference type="Rhea" id="RHEA-COMP:10747"/>
        <dbReference type="Rhea" id="RHEA-COMP:10748"/>
        <dbReference type="ChEBI" id="CHEBI:83833"/>
        <dbReference type="ChEBI" id="CHEBI:83834"/>
        <dbReference type="EC" id="5.2.1.8"/>
    </reaction>
</comment>